<feature type="transmembrane region" description="Helical" evidence="1">
    <location>
        <begin position="44"/>
        <end position="63"/>
    </location>
</feature>
<keyword evidence="1" id="KW-0472">Membrane</keyword>
<name>A0A2R7YV37_9ACTN</name>
<dbReference type="Proteomes" id="UP000244867">
    <property type="component" value="Unassembled WGS sequence"/>
</dbReference>
<evidence type="ECO:0000256" key="1">
    <source>
        <dbReference type="SAM" id="Phobius"/>
    </source>
</evidence>
<keyword evidence="3" id="KW-1185">Reference proteome</keyword>
<gene>
    <name evidence="2" type="ORF">C7S10_14145</name>
</gene>
<proteinExistence type="predicted"/>
<keyword evidence="1" id="KW-0812">Transmembrane</keyword>
<accession>A0A2R7YV37</accession>
<sequence>MSTPTDLENRISAALAARAEQVRPEHISPTLLPAAAVPLRRRPLVVLAAAACVLLALGLTVWLPRHQDDVDPAPEPDAPEVVVPPDIGRGWDRARLSPPAGIDLDGDGVEEKVRFSGEPGAKADGRVRLDTTLSSDGSAAYGVVALGTTIGVAPLDPIDADGDGDEELVLYHSEDDMTTVPVVLDLRDGMLVEAPPTDPDLLRIGTTAEAGGTDLYDIVRLHDYWIEDGTLLSGSSVNTFAASGMSLFRPEDYLMDVVRWRLRDDGVLVPEPAATPCVVSVPEGRRPCRAGDADGLPVLAPVADDRVGVGEGFSVDTGYAFDVRVEPEPDAEVAVVVEGADGRTIRTPIRLGAELRVFTTQPSGLFHDGASLLVASEDGDEPSAMQVLVQDGDEMVVLEPVGATPLGTGYVDDRRAFRTWLTDNGELFTAVATSEDGSGPWEVWSWVVAGPRSMTAVPRATLCFDDVADPSTGHRC</sequence>
<dbReference type="EMBL" id="PYXZ01000006">
    <property type="protein sequence ID" value="PUA80277.1"/>
    <property type="molecule type" value="Genomic_DNA"/>
</dbReference>
<comment type="caution">
    <text evidence="2">The sequence shown here is derived from an EMBL/GenBank/DDBJ whole genome shotgun (WGS) entry which is preliminary data.</text>
</comment>
<reference evidence="2 3" key="1">
    <citation type="submission" date="2018-03" db="EMBL/GenBank/DDBJ databases">
        <authorList>
            <person name="Keele B.F."/>
        </authorList>
    </citation>
    <scope>NUCLEOTIDE SEQUENCE [LARGE SCALE GENOMIC DNA]</scope>
    <source>
        <strain evidence="2 3">IB-3</strain>
    </source>
</reference>
<dbReference type="AlphaFoldDB" id="A0A2R7YV37"/>
<keyword evidence="1" id="KW-1133">Transmembrane helix</keyword>
<dbReference type="OrthoDB" id="3759692at2"/>
<protein>
    <submittedName>
        <fullName evidence="2">Uncharacterized protein</fullName>
    </submittedName>
</protein>
<organism evidence="2 3">
    <name type="scientific">Nocardioides currus</name>
    <dbReference type="NCBI Taxonomy" id="2133958"/>
    <lineage>
        <taxon>Bacteria</taxon>
        <taxon>Bacillati</taxon>
        <taxon>Actinomycetota</taxon>
        <taxon>Actinomycetes</taxon>
        <taxon>Propionibacteriales</taxon>
        <taxon>Nocardioidaceae</taxon>
        <taxon>Nocardioides</taxon>
    </lineage>
</organism>
<dbReference type="RefSeq" id="WP_108345086.1">
    <property type="nucleotide sequence ID" value="NZ_PYXZ01000006.1"/>
</dbReference>
<evidence type="ECO:0000313" key="2">
    <source>
        <dbReference type="EMBL" id="PUA80277.1"/>
    </source>
</evidence>
<evidence type="ECO:0000313" key="3">
    <source>
        <dbReference type="Proteomes" id="UP000244867"/>
    </source>
</evidence>